<reference evidence="3" key="3">
    <citation type="submission" date="2025-09" db="UniProtKB">
        <authorList>
            <consortium name="Ensembl"/>
        </authorList>
    </citation>
    <scope>IDENTIFICATION</scope>
</reference>
<dbReference type="GeneTree" id="ENSGT00950000183045"/>
<dbReference type="GO" id="GO:0051604">
    <property type="term" value="P:protein maturation"/>
    <property type="evidence" value="ECO:0007669"/>
    <property type="project" value="TreeGrafter"/>
</dbReference>
<feature type="region of interest" description="Disordered" evidence="2">
    <location>
        <begin position="1"/>
        <end position="25"/>
    </location>
</feature>
<dbReference type="PANTHER" id="PTHR10188:SF8">
    <property type="entry name" value="THREONINE ASPARTASE 1"/>
    <property type="match status" value="1"/>
</dbReference>
<name>A0A8C0A999_BOSMU</name>
<gene>
    <name evidence="3" type="primary">TASP1</name>
</gene>
<evidence type="ECO:0000256" key="2">
    <source>
        <dbReference type="SAM" id="MobiDB-lite"/>
    </source>
</evidence>
<protein>
    <submittedName>
        <fullName evidence="3">Taspase 1</fullName>
    </submittedName>
</protein>
<dbReference type="InterPro" id="IPR037464">
    <property type="entry name" value="Taspase1"/>
</dbReference>
<dbReference type="CDD" id="cd04514">
    <property type="entry name" value="Taspase1_like"/>
    <property type="match status" value="1"/>
</dbReference>
<evidence type="ECO:0000256" key="1">
    <source>
        <dbReference type="ARBA" id="ARBA00010872"/>
    </source>
</evidence>
<comment type="similarity">
    <text evidence="1">Belongs to the Ntn-hydrolase family.</text>
</comment>
<proteinExistence type="inferred from homology"/>
<evidence type="ECO:0000313" key="3">
    <source>
        <dbReference type="Ensembl" id="ENSBGRP00000015212.1"/>
    </source>
</evidence>
<reference evidence="3" key="2">
    <citation type="submission" date="2025-08" db="UniProtKB">
        <authorList>
            <consortium name="Ensembl"/>
        </authorList>
    </citation>
    <scope>IDENTIFICATION</scope>
</reference>
<evidence type="ECO:0000313" key="4">
    <source>
        <dbReference type="Proteomes" id="UP000694520"/>
    </source>
</evidence>
<dbReference type="GO" id="GO:0005737">
    <property type="term" value="C:cytoplasm"/>
    <property type="evidence" value="ECO:0007669"/>
    <property type="project" value="TreeGrafter"/>
</dbReference>
<reference evidence="3" key="1">
    <citation type="submission" date="2019-05" db="EMBL/GenBank/DDBJ databases">
        <authorList>
            <person name="Zhang S."/>
            <person name="Liu J."/>
        </authorList>
    </citation>
    <scope>NUCLEOTIDE SEQUENCE [LARGE SCALE GENOMIC DNA]</scope>
</reference>
<dbReference type="InterPro" id="IPR029055">
    <property type="entry name" value="Ntn_hydrolases_N"/>
</dbReference>
<dbReference type="Proteomes" id="UP000694520">
    <property type="component" value="Chromosome 12"/>
</dbReference>
<feature type="compositionally biased region" description="Polar residues" evidence="2">
    <location>
        <begin position="15"/>
        <end position="24"/>
    </location>
</feature>
<dbReference type="InterPro" id="IPR000246">
    <property type="entry name" value="Peptidase_T2"/>
</dbReference>
<keyword evidence="4" id="KW-1185">Reference proteome</keyword>
<organism evidence="3 4">
    <name type="scientific">Bos mutus grunniens</name>
    <name type="common">Wild yak</name>
    <name type="synonym">Bos grunniens</name>
    <dbReference type="NCBI Taxonomy" id="30521"/>
    <lineage>
        <taxon>Eukaryota</taxon>
        <taxon>Metazoa</taxon>
        <taxon>Chordata</taxon>
        <taxon>Craniata</taxon>
        <taxon>Vertebrata</taxon>
        <taxon>Euteleostomi</taxon>
        <taxon>Mammalia</taxon>
        <taxon>Eutheria</taxon>
        <taxon>Laurasiatheria</taxon>
        <taxon>Artiodactyla</taxon>
        <taxon>Ruminantia</taxon>
        <taxon>Pecora</taxon>
        <taxon>Bovidae</taxon>
        <taxon>Bovinae</taxon>
        <taxon>Bos</taxon>
    </lineage>
</organism>
<accession>A0A8C0A999</accession>
<sequence length="282" mass="30051">MTMEKGMSSGEGLPSRSSQVSAVKTTVKELEAKQSHREKRGGFVLVHAGAGYHSESKAKEYKHVCKRACQKAIEKLQAGALATDAVTAALVELEDSPFTNAGMGSNLNLLGEIECDASIMDGKSLNFGAVGALSGIKNPVSVANRLLCEGQKGKLSAGRIPPCSPVEVKYAWARRLLHVLAVVNSAAVNTGVPVSFRLIFFSGYVPRSGITWSYGSSVFSFLGNLHTVLHDNVDNNITIMPQYCLILNCLQYHTCSVRLAVKVMLISCIGSCDSGTIGITVI</sequence>
<dbReference type="SUPFAM" id="SSF56235">
    <property type="entry name" value="N-terminal nucleophile aminohydrolases (Ntn hydrolases)"/>
    <property type="match status" value="1"/>
</dbReference>
<dbReference type="Ensembl" id="ENSBGRT00000017527.1">
    <property type="protein sequence ID" value="ENSBGRP00000015212.1"/>
    <property type="gene ID" value="ENSBGRG00000009435.1"/>
</dbReference>
<dbReference type="GO" id="GO:0004298">
    <property type="term" value="F:threonine-type endopeptidase activity"/>
    <property type="evidence" value="ECO:0007669"/>
    <property type="project" value="InterPro"/>
</dbReference>
<dbReference type="AlphaFoldDB" id="A0A8C0A999"/>
<dbReference type="PANTHER" id="PTHR10188">
    <property type="entry name" value="L-ASPARAGINASE"/>
    <property type="match status" value="1"/>
</dbReference>
<dbReference type="Pfam" id="PF01112">
    <property type="entry name" value="Asparaginase_2"/>
    <property type="match status" value="1"/>
</dbReference>